<dbReference type="InterPro" id="IPR051396">
    <property type="entry name" value="Bact_Antivir_Def_Nuclease"/>
</dbReference>
<dbReference type="Pfam" id="PF13304">
    <property type="entry name" value="AAA_21"/>
    <property type="match status" value="1"/>
</dbReference>
<organism evidence="2 3">
    <name type="scientific">Candidatus Propionivibrio aalborgensis</name>
    <dbReference type="NCBI Taxonomy" id="1860101"/>
    <lineage>
        <taxon>Bacteria</taxon>
        <taxon>Pseudomonadati</taxon>
        <taxon>Pseudomonadota</taxon>
        <taxon>Betaproteobacteria</taxon>
        <taxon>Rhodocyclales</taxon>
        <taxon>Rhodocyclaceae</taxon>
        <taxon>Propionivibrio</taxon>
    </lineage>
</organism>
<dbReference type="Proteomes" id="UP000199600">
    <property type="component" value="Unassembled WGS sequence"/>
</dbReference>
<dbReference type="PANTHER" id="PTHR43581:SF4">
    <property type="entry name" value="ATP_GTP PHOSPHATASE"/>
    <property type="match status" value="1"/>
</dbReference>
<evidence type="ECO:0000313" key="2">
    <source>
        <dbReference type="EMBL" id="SBT05832.1"/>
    </source>
</evidence>
<evidence type="ECO:0000313" key="3">
    <source>
        <dbReference type="Proteomes" id="UP000199600"/>
    </source>
</evidence>
<dbReference type="GO" id="GO:0005524">
    <property type="term" value="F:ATP binding"/>
    <property type="evidence" value="ECO:0007669"/>
    <property type="project" value="InterPro"/>
</dbReference>
<dbReference type="SUPFAM" id="SSF52540">
    <property type="entry name" value="P-loop containing nucleoside triphosphate hydrolases"/>
    <property type="match status" value="1"/>
</dbReference>
<dbReference type="Gene3D" id="3.40.50.300">
    <property type="entry name" value="P-loop containing nucleotide triphosphate hydrolases"/>
    <property type="match status" value="1"/>
</dbReference>
<accession>A0A1A8XN32</accession>
<name>A0A1A8XN32_9RHOO</name>
<proteinExistence type="predicted"/>
<evidence type="ECO:0000259" key="1">
    <source>
        <dbReference type="Pfam" id="PF13304"/>
    </source>
</evidence>
<dbReference type="PANTHER" id="PTHR43581">
    <property type="entry name" value="ATP/GTP PHOSPHATASE"/>
    <property type="match status" value="1"/>
</dbReference>
<feature type="domain" description="ATPase AAA-type core" evidence="1">
    <location>
        <begin position="234"/>
        <end position="357"/>
    </location>
</feature>
<protein>
    <submittedName>
        <fullName evidence="2">AAA ATPase</fullName>
    </submittedName>
</protein>
<dbReference type="GO" id="GO:0016887">
    <property type="term" value="F:ATP hydrolysis activity"/>
    <property type="evidence" value="ECO:0007669"/>
    <property type="project" value="InterPro"/>
</dbReference>
<sequence>MMNILIEEFSSLLLTVDRVGPFQERMEEFDFTDANDEPCNAYLMISKNGRGKTTVMEMLAAMMNMLGKTECSALGFEAFDREQGRAQWDIRLTVNRGGRKETVILSLVAGFMGEEVSLKPWGASDIRKYGATRWCRFGFVRNAFGRYSMVGRADEWVQDFNILIETSIGARLSGFEGDELTLPTLIYFSAYRNIIRMPTEDRAIVAPRDWNYRPVHIFDVEGREWRDSLDNLLVWLKWMDDGRFEDAVAAINERVFKVGDRKLFAGKKLKGVRKEPPEAIIEAEGLEHRLDRLSSGEKSLVQLYLRLGAHMTRNTILLIDEPEVHLHRNWQYETLFALLNLAKSHFPNFNVYMATHSERMMKAFALNVVEENLRKGAYIIETAEEEERAEAIAGEAVAKELARNRDQVAGEN</sequence>
<reference evidence="2 3" key="1">
    <citation type="submission" date="2016-06" db="EMBL/GenBank/DDBJ databases">
        <authorList>
            <person name="Kjaerup R.B."/>
            <person name="Dalgaard T.S."/>
            <person name="Juul-Madsen H.R."/>
        </authorList>
    </citation>
    <scope>NUCLEOTIDE SEQUENCE [LARGE SCALE GENOMIC DNA]</scope>
    <source>
        <strain evidence="2">2</strain>
    </source>
</reference>
<gene>
    <name evidence="2" type="ORF">PROAA_1680017</name>
</gene>
<dbReference type="InterPro" id="IPR027417">
    <property type="entry name" value="P-loop_NTPase"/>
</dbReference>
<dbReference type="EMBL" id="FLQY01000077">
    <property type="protein sequence ID" value="SBT05832.1"/>
    <property type="molecule type" value="Genomic_DNA"/>
</dbReference>
<dbReference type="InterPro" id="IPR003959">
    <property type="entry name" value="ATPase_AAA_core"/>
</dbReference>
<keyword evidence="3" id="KW-1185">Reference proteome</keyword>
<dbReference type="AlphaFoldDB" id="A0A1A8XN32"/>